<accession>A0A9R1CCE3</accession>
<evidence type="ECO:0000313" key="3">
    <source>
        <dbReference type="Proteomes" id="UP000825483"/>
    </source>
</evidence>
<evidence type="ECO:0000256" key="1">
    <source>
        <dbReference type="SAM" id="SignalP"/>
    </source>
</evidence>
<evidence type="ECO:0008006" key="4">
    <source>
        <dbReference type="Google" id="ProtNLM"/>
    </source>
</evidence>
<dbReference type="PROSITE" id="PS51257">
    <property type="entry name" value="PROKAR_LIPOPROTEIN"/>
    <property type="match status" value="1"/>
</dbReference>
<sequence>MMRYLRTTTFILFLFLSCATVAAQGQRPWETLLEELTAQDDNDIAVASDMYDILIDLEENPININTATRDDLGRIPFLSAQQIEDIEAYVYQYKGMKSVGELSMIESLDPTRRYLLTYFIYIGDYGAKEHFPHLADIVRHGRNELTATGNIPFYDREGDKTGKYRGPKYRHGIRYEFTYGKYVQAGILGAQDAGEPFFADKNGMGYDHYAYYLVVRGLGRLKTMAVGQYKLRMGMGLVVNNDFGFGKMMTLSSLGRSTNSIRANTSRSAAKYMQGAAATVSVGKGLDATAFVSYRPIDATLDTLGNIRTIVTSGYHRTTTELRKKNNAHETTVGGNIHWEGGGFHLGATAVYTRFDRSLKPDTQRLYRRYAPMGNGFVNASVDYGYINHRIAVNGETAVGNSHGIATINSISFVATRTLSLLAMQRFYSKRYSSLLASSFSDGGHIQNESGIYIGGYWQATRHLSLLFYTDYAYFAQARYQVSAASHSWDNNITATWTTKGWTVVGRYHLKMSQKDNADHTALADVTTQRGRLSVGYATKRWNAKVQGDMAYSNYKKRSTGYMGSATGAYDFGVVRLAATFGYFRTDDYASRIYSYERGPLYSFSFPSYYGRGIRYAVFARADISKALMVIAKVGTTDYFDRNHISTGQQMIAASSQTDMELQLRWKF</sequence>
<dbReference type="GeneID" id="72465903"/>
<name>A0A9R1CCE3_9BACT</name>
<evidence type="ECO:0000313" key="2">
    <source>
        <dbReference type="EMBL" id="GJG60053.1"/>
    </source>
</evidence>
<dbReference type="InterPro" id="IPR010994">
    <property type="entry name" value="RuvA_2-like"/>
</dbReference>
<dbReference type="AlphaFoldDB" id="A0A9R1CCE3"/>
<comment type="caution">
    <text evidence="2">The sequence shown here is derived from an EMBL/GenBank/DDBJ whole genome shotgun (WGS) entry which is preliminary data.</text>
</comment>
<feature type="signal peptide" evidence="1">
    <location>
        <begin position="1"/>
        <end position="22"/>
    </location>
</feature>
<feature type="chain" id="PRO_5040125849" description="DNA-binding protein" evidence="1">
    <location>
        <begin position="23"/>
        <end position="668"/>
    </location>
</feature>
<dbReference type="SUPFAM" id="SSF47781">
    <property type="entry name" value="RuvA domain 2-like"/>
    <property type="match status" value="1"/>
</dbReference>
<proteinExistence type="predicted"/>
<dbReference type="Proteomes" id="UP000825483">
    <property type="component" value="Unassembled WGS sequence"/>
</dbReference>
<reference evidence="2" key="1">
    <citation type="journal article" date="2022" name="Int. J. Syst. Evol. Microbiol.">
        <title>Prevotella lacticifex sp. nov., isolated from the rumen of cows.</title>
        <authorList>
            <person name="Shinkai T."/>
            <person name="Ikeyama N."/>
            <person name="Kumagai M."/>
            <person name="Ohmori H."/>
            <person name="Sakamoto M."/>
            <person name="Ohkuma M."/>
            <person name="Mitsumori M."/>
        </authorList>
    </citation>
    <scope>NUCLEOTIDE SEQUENCE</scope>
    <source>
        <strain evidence="2">R5076</strain>
    </source>
</reference>
<organism evidence="2 3">
    <name type="scientific">Prevotella lacticifex</name>
    <dbReference type="NCBI Taxonomy" id="2854755"/>
    <lineage>
        <taxon>Bacteria</taxon>
        <taxon>Pseudomonadati</taxon>
        <taxon>Bacteroidota</taxon>
        <taxon>Bacteroidia</taxon>
        <taxon>Bacteroidales</taxon>
        <taxon>Prevotellaceae</taxon>
        <taxon>Prevotella</taxon>
    </lineage>
</organism>
<dbReference type="RefSeq" id="WP_223926675.1">
    <property type="nucleotide sequence ID" value="NZ_BPTU01000002.1"/>
</dbReference>
<gene>
    <name evidence="2" type="ORF">PRLR5076_29040</name>
</gene>
<dbReference type="EMBL" id="BPUB01000002">
    <property type="protein sequence ID" value="GJG60053.1"/>
    <property type="molecule type" value="Genomic_DNA"/>
</dbReference>
<protein>
    <recommendedName>
        <fullName evidence="4">DNA-binding protein</fullName>
    </recommendedName>
</protein>
<keyword evidence="3" id="KW-1185">Reference proteome</keyword>
<keyword evidence="1" id="KW-0732">Signal</keyword>